<comment type="subcellular location">
    <subcellularLocation>
        <location evidence="1">Nucleus</location>
    </subcellularLocation>
</comment>
<comment type="similarity">
    <text evidence="12">Belongs to the histone deacetylase family. HD Type 1 subfamily.</text>
</comment>
<dbReference type="Proteomes" id="UP000614601">
    <property type="component" value="Unassembled WGS sequence"/>
</dbReference>
<gene>
    <name evidence="14" type="ORF">BOKJ2_LOCUS1879</name>
</gene>
<protein>
    <recommendedName>
        <fullName evidence="3">histone deacetylase</fullName>
        <ecNumber evidence="3">3.5.1.98</ecNumber>
    </recommendedName>
</protein>
<dbReference type="GO" id="GO:0008380">
    <property type="term" value="P:RNA splicing"/>
    <property type="evidence" value="ECO:0007669"/>
    <property type="project" value="InterPro"/>
</dbReference>
<dbReference type="InterPro" id="IPR000286">
    <property type="entry name" value="HDACs"/>
</dbReference>
<dbReference type="EMBL" id="CAJFDH010000001">
    <property type="protein sequence ID" value="CAD5207195.1"/>
    <property type="molecule type" value="Genomic_DNA"/>
</dbReference>
<dbReference type="GO" id="GO:0051028">
    <property type="term" value="P:mRNA transport"/>
    <property type="evidence" value="ECO:0007669"/>
    <property type="project" value="UniProtKB-KW"/>
</dbReference>
<keyword evidence="4" id="KW-0678">Repressor</keyword>
<dbReference type="InterPro" id="IPR037138">
    <property type="entry name" value="His_deacetylse_dom_sf"/>
</dbReference>
<comment type="catalytic activity">
    <reaction evidence="11">
        <text>N(6)-acetyl-L-lysyl-[histone] + H2O = L-lysyl-[histone] + acetate</text>
        <dbReference type="Rhea" id="RHEA:58196"/>
        <dbReference type="Rhea" id="RHEA-COMP:9845"/>
        <dbReference type="Rhea" id="RHEA-COMP:11338"/>
        <dbReference type="ChEBI" id="CHEBI:15377"/>
        <dbReference type="ChEBI" id="CHEBI:29969"/>
        <dbReference type="ChEBI" id="CHEBI:30089"/>
        <dbReference type="ChEBI" id="CHEBI:61930"/>
        <dbReference type="EC" id="3.5.1.98"/>
    </reaction>
</comment>
<dbReference type="InterPro" id="IPR036605">
    <property type="entry name" value="Mago_nashi_sf"/>
</dbReference>
<evidence type="ECO:0000256" key="8">
    <source>
        <dbReference type="ARBA" id="ARBA00023015"/>
    </source>
</evidence>
<comment type="similarity">
    <text evidence="2">Belongs to the mago nashi family.</text>
</comment>
<keyword evidence="7" id="KW-0156">Chromatin regulator</keyword>
<keyword evidence="6" id="KW-0813">Transport</keyword>
<reference evidence="14" key="1">
    <citation type="submission" date="2020-09" db="EMBL/GenBank/DDBJ databases">
        <authorList>
            <person name="Kikuchi T."/>
        </authorList>
    </citation>
    <scope>NUCLEOTIDE SEQUENCE</scope>
    <source>
        <strain evidence="14">SH1</strain>
    </source>
</reference>
<dbReference type="InterPro" id="IPR004023">
    <property type="entry name" value="Mago_nashi"/>
</dbReference>
<dbReference type="GO" id="GO:0031507">
    <property type="term" value="P:heterochromatin formation"/>
    <property type="evidence" value="ECO:0007669"/>
    <property type="project" value="TreeGrafter"/>
</dbReference>
<evidence type="ECO:0000256" key="9">
    <source>
        <dbReference type="ARBA" id="ARBA00023163"/>
    </source>
</evidence>
<dbReference type="Gene3D" id="3.40.800.20">
    <property type="entry name" value="Histone deacetylase domain"/>
    <property type="match status" value="1"/>
</dbReference>
<evidence type="ECO:0000256" key="11">
    <source>
        <dbReference type="ARBA" id="ARBA00048287"/>
    </source>
</evidence>
<dbReference type="SUPFAM" id="SSF52768">
    <property type="entry name" value="Arginase/deacetylase"/>
    <property type="match status" value="1"/>
</dbReference>
<dbReference type="Gene3D" id="3.30.1560.10">
    <property type="entry name" value="Mago nashi"/>
    <property type="match status" value="1"/>
</dbReference>
<dbReference type="GO" id="GO:0141221">
    <property type="term" value="F:histone deacetylase activity, hydrolytic mechanism"/>
    <property type="evidence" value="ECO:0007669"/>
    <property type="project" value="UniProtKB-EC"/>
</dbReference>
<dbReference type="Pfam" id="PF02792">
    <property type="entry name" value="Mago_nashi"/>
    <property type="match status" value="1"/>
</dbReference>
<dbReference type="PRINTS" id="PR01270">
    <property type="entry name" value="HDASUPER"/>
</dbReference>
<dbReference type="PANTHER" id="PTHR10625">
    <property type="entry name" value="HISTONE DEACETYLASE HDAC1-RELATED"/>
    <property type="match status" value="1"/>
</dbReference>
<keyword evidence="8" id="KW-0805">Transcription regulation</keyword>
<comment type="caution">
    <text evidence="14">The sequence shown here is derived from an EMBL/GenBank/DDBJ whole genome shotgun (WGS) entry which is preliminary data.</text>
</comment>
<evidence type="ECO:0000313" key="15">
    <source>
        <dbReference type="Proteomes" id="UP000614601"/>
    </source>
</evidence>
<dbReference type="InterPro" id="IPR003084">
    <property type="entry name" value="HDAC_I/II"/>
</dbReference>
<dbReference type="PRINTS" id="PR01271">
    <property type="entry name" value="HISDACETLASE"/>
</dbReference>
<name>A0A811JV50_9BILA</name>
<keyword evidence="10" id="KW-0539">Nucleus</keyword>
<dbReference type="Proteomes" id="UP000783686">
    <property type="component" value="Unassembled WGS sequence"/>
</dbReference>
<evidence type="ECO:0000256" key="3">
    <source>
        <dbReference type="ARBA" id="ARBA00012111"/>
    </source>
</evidence>
<dbReference type="Pfam" id="PF00850">
    <property type="entry name" value="Hist_deacetyl"/>
    <property type="match status" value="1"/>
</dbReference>
<dbReference type="PANTHER" id="PTHR10625:SF10">
    <property type="entry name" value="HISTONE DEACETYLASE HDAC1"/>
    <property type="match status" value="1"/>
</dbReference>
<dbReference type="AlphaFoldDB" id="A0A811JV50"/>
<evidence type="ECO:0000256" key="2">
    <source>
        <dbReference type="ARBA" id="ARBA00009270"/>
    </source>
</evidence>
<dbReference type="SUPFAM" id="SSF89817">
    <property type="entry name" value="Mago nashi protein"/>
    <property type="match status" value="1"/>
</dbReference>
<keyword evidence="9" id="KW-0804">Transcription</keyword>
<keyword evidence="6" id="KW-0509">mRNA transport</keyword>
<accession>A0A811JV50</accession>
<dbReference type="CDD" id="cd11295">
    <property type="entry name" value="Mago_nashi"/>
    <property type="match status" value="1"/>
</dbReference>
<evidence type="ECO:0000256" key="6">
    <source>
        <dbReference type="ARBA" id="ARBA00022816"/>
    </source>
</evidence>
<keyword evidence="5" id="KW-0378">Hydrolase</keyword>
<evidence type="ECO:0000256" key="5">
    <source>
        <dbReference type="ARBA" id="ARBA00022801"/>
    </source>
</evidence>
<dbReference type="EC" id="3.5.1.98" evidence="3"/>
<evidence type="ECO:0000259" key="13">
    <source>
        <dbReference type="Pfam" id="PF00850"/>
    </source>
</evidence>
<dbReference type="InterPro" id="IPR023696">
    <property type="entry name" value="Ureohydrolase_dom_sf"/>
</dbReference>
<evidence type="ECO:0000256" key="1">
    <source>
        <dbReference type="ARBA" id="ARBA00004123"/>
    </source>
</evidence>
<proteinExistence type="inferred from homology"/>
<sequence length="610" mass="69329">MGKRRISYFYDGDVGNFYYGQGHPMKPHRIRMTHSLLCSYGIYQKLDVFRPDPATFETLTTFHSDDYINFLKDIRPDNISNFGNSMQNFNVGEDCPVFDGLYEFCCISSGGSLAAASKLNLGEADIAINWMGGLHHAKKCEASGFCYTNDIVLAILELLNYHQRVLYVDIDIHHGDGVEEAFYTTDRVMTCSFHKYGEYFPGTGDIRDVGAGEGRYHALNFPLRDGIDDATYESIFAPVMTKVMEHFRPNIVVLQCGADSLTGDRLGCFNLTVKGHGRCLEFLKKFNVPILMLGGGGYTIRNVARCWAYETSVALDVELSNNIPYNPYIDYYGPDFLLHITPSNMPNHNTREYLDKVKIELFESLRQLDAAPSVQMKETPTTRIDKTAAIDAADPDIRLPDAISDGIVEANGEYYDNEKEGGDVRNHQSFKRQASPVLDGAKRPKEEDELVARMGEADEDKRQETGDRFYLRYYVGHKGKFGHEFLEFDFRPDGKLRYANNSNYKNDTLIRKECVVSKSVLNELKRIVMDSDILMEDDTKWPEPDRVGRQELEILIGDEHVSFTTSKIGSLMDIQDSEDADGLRCFYYLVQDLKCMVFSLMGLHFKIKPI</sequence>
<evidence type="ECO:0000256" key="10">
    <source>
        <dbReference type="ARBA" id="ARBA00023242"/>
    </source>
</evidence>
<dbReference type="FunFam" id="3.40.800.20:FF:000001">
    <property type="entry name" value="Histone deacetylase"/>
    <property type="match status" value="1"/>
</dbReference>
<evidence type="ECO:0000256" key="12">
    <source>
        <dbReference type="ARBA" id="ARBA00061569"/>
    </source>
</evidence>
<organism evidence="14 15">
    <name type="scientific">Bursaphelenchus okinawaensis</name>
    <dbReference type="NCBI Taxonomy" id="465554"/>
    <lineage>
        <taxon>Eukaryota</taxon>
        <taxon>Metazoa</taxon>
        <taxon>Ecdysozoa</taxon>
        <taxon>Nematoda</taxon>
        <taxon>Chromadorea</taxon>
        <taxon>Rhabditida</taxon>
        <taxon>Tylenchina</taxon>
        <taxon>Tylenchomorpha</taxon>
        <taxon>Aphelenchoidea</taxon>
        <taxon>Aphelenchoididae</taxon>
        <taxon>Bursaphelenchus</taxon>
    </lineage>
</organism>
<dbReference type="EMBL" id="CAJFCW020000001">
    <property type="protein sequence ID" value="CAG9084719.1"/>
    <property type="molecule type" value="Genomic_DNA"/>
</dbReference>
<evidence type="ECO:0000256" key="4">
    <source>
        <dbReference type="ARBA" id="ARBA00022491"/>
    </source>
</evidence>
<dbReference type="InterPro" id="IPR023801">
    <property type="entry name" value="His_deacetylse_dom"/>
</dbReference>
<evidence type="ECO:0000313" key="14">
    <source>
        <dbReference type="EMBL" id="CAD5207195.1"/>
    </source>
</evidence>
<dbReference type="FunFam" id="3.30.1560.10:FF:000001">
    <property type="entry name" value="Protein mago nashi homolog"/>
    <property type="match status" value="1"/>
</dbReference>
<keyword evidence="15" id="KW-1185">Reference proteome</keyword>
<evidence type="ECO:0000256" key="7">
    <source>
        <dbReference type="ARBA" id="ARBA00022853"/>
    </source>
</evidence>
<dbReference type="OrthoDB" id="1918432at2759"/>
<dbReference type="GO" id="GO:0035145">
    <property type="term" value="C:exon-exon junction complex"/>
    <property type="evidence" value="ECO:0007669"/>
    <property type="project" value="InterPro"/>
</dbReference>
<feature type="domain" description="Histone deacetylase" evidence="13">
    <location>
        <begin position="23"/>
        <end position="312"/>
    </location>
</feature>
<dbReference type="GO" id="GO:0016581">
    <property type="term" value="C:NuRD complex"/>
    <property type="evidence" value="ECO:0007669"/>
    <property type="project" value="TreeGrafter"/>
</dbReference>